<gene>
    <name evidence="8" type="ORF">IU459_04975</name>
</gene>
<proteinExistence type="inferred from homology"/>
<evidence type="ECO:0000313" key="9">
    <source>
        <dbReference type="Proteomes" id="UP000702209"/>
    </source>
</evidence>
<keyword evidence="5 7" id="KW-0408">Iron</keyword>
<dbReference type="PANTHER" id="PTHR24291">
    <property type="entry name" value="CYTOCHROME P450 FAMILY 4"/>
    <property type="match status" value="1"/>
</dbReference>
<dbReference type="SUPFAM" id="SSF48264">
    <property type="entry name" value="Cytochrome P450"/>
    <property type="match status" value="1"/>
</dbReference>
<dbReference type="PANTHER" id="PTHR24291:SF50">
    <property type="entry name" value="BIFUNCTIONAL ALBAFLAVENONE MONOOXYGENASE_TERPENE SYNTHASE"/>
    <property type="match status" value="1"/>
</dbReference>
<dbReference type="InterPro" id="IPR036396">
    <property type="entry name" value="Cyt_P450_sf"/>
</dbReference>
<dbReference type="InterPro" id="IPR002401">
    <property type="entry name" value="Cyt_P450_E_grp-I"/>
</dbReference>
<dbReference type="Gene3D" id="1.10.630.10">
    <property type="entry name" value="Cytochrome P450"/>
    <property type="match status" value="1"/>
</dbReference>
<keyword evidence="9" id="KW-1185">Reference proteome</keyword>
<dbReference type="Pfam" id="PF00067">
    <property type="entry name" value="p450"/>
    <property type="match status" value="1"/>
</dbReference>
<evidence type="ECO:0000313" key="8">
    <source>
        <dbReference type="EMBL" id="MBF6296894.1"/>
    </source>
</evidence>
<keyword evidence="6 7" id="KW-0503">Monooxygenase</keyword>
<organism evidence="8 9">
    <name type="scientific">Nocardia amamiensis</name>
    <dbReference type="NCBI Taxonomy" id="404578"/>
    <lineage>
        <taxon>Bacteria</taxon>
        <taxon>Bacillati</taxon>
        <taxon>Actinomycetota</taxon>
        <taxon>Actinomycetes</taxon>
        <taxon>Mycobacteriales</taxon>
        <taxon>Nocardiaceae</taxon>
        <taxon>Nocardia</taxon>
    </lineage>
</organism>
<evidence type="ECO:0000256" key="7">
    <source>
        <dbReference type="RuleBase" id="RU000461"/>
    </source>
</evidence>
<dbReference type="PRINTS" id="PR00385">
    <property type="entry name" value="P450"/>
</dbReference>
<evidence type="ECO:0000256" key="4">
    <source>
        <dbReference type="ARBA" id="ARBA00023002"/>
    </source>
</evidence>
<dbReference type="InterPro" id="IPR017972">
    <property type="entry name" value="Cyt_P450_CS"/>
</dbReference>
<name>A0ABS0CPX5_9NOCA</name>
<evidence type="ECO:0000256" key="1">
    <source>
        <dbReference type="ARBA" id="ARBA00010617"/>
    </source>
</evidence>
<evidence type="ECO:0000256" key="3">
    <source>
        <dbReference type="ARBA" id="ARBA00022723"/>
    </source>
</evidence>
<evidence type="ECO:0000256" key="6">
    <source>
        <dbReference type="ARBA" id="ARBA00023033"/>
    </source>
</evidence>
<sequence length="452" mass="50754">MTSTTAAESGLPPMAAGRLRNTKRFVTDPITFLSDSMSQHGNVFQFQLVTGNMVGITHPHHIKYILQERMANFTRETQMYDIIEPFVGRGLATIADHNRWRRNRRLVQPAFHRKRIDALSEIMVAEIDSMCDEWAEHAHAGRTIDIGEQMSHLTLRIVVRALFGLDPHGPEVTGFSRATQKVNAELGKFVRMPLIPLKFPTPSHRRFWRAIAEMDAIVYTVIDKLRDADNGGLLSMLMNATDADTNESLTDGELRDEVVTMLFAGHETSSSALTSAMLLLQLHPEVRQQLRDDVDAALPGGHATMTDLPALPYSKQVLEEVLRLKPPAWMGQRRAAEDDEIGGYRIPAGTPVMFSYYHAHRNPECWDQPDTFDPGRFTADAVAARDRNLYLPFGAGGHLCIGNAFAMMEMQLALSTIMRRFEFTIENPDLTPTSALTLNTKYPVIATLTERR</sequence>
<evidence type="ECO:0000256" key="5">
    <source>
        <dbReference type="ARBA" id="ARBA00023004"/>
    </source>
</evidence>
<keyword evidence="4 7" id="KW-0560">Oxidoreductase</keyword>
<accession>A0ABS0CPX5</accession>
<dbReference type="InterPro" id="IPR001128">
    <property type="entry name" value="Cyt_P450"/>
</dbReference>
<dbReference type="PROSITE" id="PS00086">
    <property type="entry name" value="CYTOCHROME_P450"/>
    <property type="match status" value="1"/>
</dbReference>
<reference evidence="8 9" key="1">
    <citation type="submission" date="2020-10" db="EMBL/GenBank/DDBJ databases">
        <title>Identification of Nocardia species via Next-generation sequencing and recognition of intraspecies genetic diversity.</title>
        <authorList>
            <person name="Li P."/>
            <person name="Li P."/>
            <person name="Lu B."/>
        </authorList>
    </citation>
    <scope>NUCLEOTIDE SEQUENCE [LARGE SCALE GENOMIC DNA]</scope>
    <source>
        <strain evidence="8 9">BJ06-0157</strain>
    </source>
</reference>
<keyword evidence="3 7" id="KW-0479">Metal-binding</keyword>
<dbReference type="Proteomes" id="UP000702209">
    <property type="component" value="Unassembled WGS sequence"/>
</dbReference>
<comment type="caution">
    <text evidence="8">The sequence shown here is derived from an EMBL/GenBank/DDBJ whole genome shotgun (WGS) entry which is preliminary data.</text>
</comment>
<comment type="similarity">
    <text evidence="1 7">Belongs to the cytochrome P450 family.</text>
</comment>
<keyword evidence="2 7" id="KW-0349">Heme</keyword>
<evidence type="ECO:0000256" key="2">
    <source>
        <dbReference type="ARBA" id="ARBA00022617"/>
    </source>
</evidence>
<dbReference type="PRINTS" id="PR00463">
    <property type="entry name" value="EP450I"/>
</dbReference>
<dbReference type="InterPro" id="IPR050196">
    <property type="entry name" value="Cytochrome_P450_Monoox"/>
</dbReference>
<protein>
    <submittedName>
        <fullName evidence="8">Cytochrome P450</fullName>
    </submittedName>
</protein>
<dbReference type="EMBL" id="JADLQX010000003">
    <property type="protein sequence ID" value="MBF6296894.1"/>
    <property type="molecule type" value="Genomic_DNA"/>
</dbReference>
<dbReference type="RefSeq" id="WP_195128270.1">
    <property type="nucleotide sequence ID" value="NZ_JADLQX010000003.1"/>
</dbReference>